<evidence type="ECO:0000256" key="11">
    <source>
        <dbReference type="SAM" id="Coils"/>
    </source>
</evidence>
<reference evidence="14 15" key="1">
    <citation type="submission" date="2024-04" db="EMBL/GenBank/DDBJ databases">
        <title>The reference genome of an endangered Asteraceae, Deinandra increscens subsp. villosa, native to the Central Coast of California.</title>
        <authorList>
            <person name="Guilliams M."/>
            <person name="Hasenstab-Lehman K."/>
            <person name="Meyer R."/>
            <person name="Mcevoy S."/>
        </authorList>
    </citation>
    <scope>NUCLEOTIDE SEQUENCE [LARGE SCALE GENOMIC DNA]</scope>
    <source>
        <tissue evidence="14">Leaf</tissue>
    </source>
</reference>
<dbReference type="AlphaFoldDB" id="A0AAP0CJ94"/>
<dbReference type="InterPro" id="IPR027417">
    <property type="entry name" value="P-loop_NTPase"/>
</dbReference>
<dbReference type="InterPro" id="IPR027640">
    <property type="entry name" value="Kinesin-like_fam"/>
</dbReference>
<dbReference type="GO" id="GO:0005524">
    <property type="term" value="F:ATP binding"/>
    <property type="evidence" value="ECO:0007669"/>
    <property type="project" value="UniProtKB-UniRule"/>
</dbReference>
<dbReference type="GO" id="GO:0005874">
    <property type="term" value="C:microtubule"/>
    <property type="evidence" value="ECO:0007669"/>
    <property type="project" value="UniProtKB-KW"/>
</dbReference>
<evidence type="ECO:0000256" key="2">
    <source>
        <dbReference type="ARBA" id="ARBA00022701"/>
    </source>
</evidence>
<gene>
    <name evidence="14" type="ORF">SSX86_025476</name>
</gene>
<comment type="subcellular location">
    <subcellularLocation>
        <location evidence="8">Cytoplasm</location>
        <location evidence="8">Cytoskeleton</location>
        <location evidence="8">Phragmoplast</location>
    </subcellularLocation>
</comment>
<proteinExistence type="inferred from homology"/>
<dbReference type="PRINTS" id="PR00380">
    <property type="entry name" value="KINESINHEAVY"/>
</dbReference>
<comment type="similarity">
    <text evidence="1">Belongs to the TRAFAC class myosin-kinesin ATPase superfamily. Kinesin family. KIN-7 subfamily.</text>
</comment>
<feature type="region of interest" description="Disordered" evidence="12">
    <location>
        <begin position="427"/>
        <end position="459"/>
    </location>
</feature>
<evidence type="ECO:0000256" key="8">
    <source>
        <dbReference type="ARBA" id="ARBA00060413"/>
    </source>
</evidence>
<evidence type="ECO:0000256" key="3">
    <source>
        <dbReference type="ARBA" id="ARBA00022741"/>
    </source>
</evidence>
<dbReference type="Pfam" id="PF11995">
    <property type="entry name" value="DUF3490"/>
    <property type="match status" value="1"/>
</dbReference>
<name>A0AAP0CJ94_9ASTR</name>
<dbReference type="InterPro" id="IPR036961">
    <property type="entry name" value="Kinesin_motor_dom_sf"/>
</dbReference>
<evidence type="ECO:0000256" key="4">
    <source>
        <dbReference type="ARBA" id="ARBA00022840"/>
    </source>
</evidence>
<dbReference type="FunFam" id="3.40.850.10:FF:000016">
    <property type="entry name" value="Kinesin-like protein"/>
    <property type="match status" value="1"/>
</dbReference>
<dbReference type="GO" id="GO:0007018">
    <property type="term" value="P:microtubule-based movement"/>
    <property type="evidence" value="ECO:0007669"/>
    <property type="project" value="InterPro"/>
</dbReference>
<dbReference type="GO" id="GO:0009524">
    <property type="term" value="C:phragmoplast"/>
    <property type="evidence" value="ECO:0007669"/>
    <property type="project" value="UniProtKB-SubCell"/>
</dbReference>
<dbReference type="SUPFAM" id="SSF52540">
    <property type="entry name" value="P-loop containing nucleoside triphosphate hydrolases"/>
    <property type="match status" value="1"/>
</dbReference>
<feature type="compositionally biased region" description="Polar residues" evidence="12">
    <location>
        <begin position="589"/>
        <end position="600"/>
    </location>
</feature>
<feature type="region of interest" description="Disordered" evidence="12">
    <location>
        <begin position="624"/>
        <end position="678"/>
    </location>
</feature>
<dbReference type="GO" id="GO:0000919">
    <property type="term" value="P:cell plate assembly"/>
    <property type="evidence" value="ECO:0007669"/>
    <property type="project" value="UniProtKB-ARBA"/>
</dbReference>
<evidence type="ECO:0000259" key="13">
    <source>
        <dbReference type="PROSITE" id="PS50067"/>
    </source>
</evidence>
<evidence type="ECO:0000313" key="14">
    <source>
        <dbReference type="EMBL" id="KAK9054398.1"/>
    </source>
</evidence>
<keyword evidence="5 11" id="KW-0175">Coiled coil</keyword>
<keyword evidence="15" id="KW-1185">Reference proteome</keyword>
<feature type="compositionally biased region" description="Basic and acidic residues" evidence="12">
    <location>
        <begin position="574"/>
        <end position="588"/>
    </location>
</feature>
<dbReference type="EMBL" id="JBCNJP010000025">
    <property type="protein sequence ID" value="KAK9054398.1"/>
    <property type="molecule type" value="Genomic_DNA"/>
</dbReference>
<evidence type="ECO:0000256" key="7">
    <source>
        <dbReference type="ARBA" id="ARBA00023212"/>
    </source>
</evidence>
<sequence length="897" mass="100440">MMESISGDEFEISDGQESTAQDEKIFVAVRLRPLNGKEIAKGDASDWECVNATTIIFKNNPSERSMYPNAYTFDRVYGCDSSTKELYEEGVKGIALSVLNGINSSIFAYGQTSSGKTYTMSGITEYAIEDIYDYISRQNDREFALKFSAIEIYNECVRDLLSQDGAQLRLLDDPEKGVVVEKLTEANLRDCNHLKELICVCEAERQIGETKLNEMSSRSHQILRLTVESSACEYNGSESGRSLAATVNFVDLAGSERASQTLAAGTRLKEGCHINRSLLTLGTVIRKLSKGGNSHVPYRNSKLTRILQNSLGGNARTAIVCTMSPAHSHVEQSRNTLLFASCAKDVSTNAQVNVVISDKALVKQLQQELARLANELKVSPVLNDSASLIREMELQIEKMGKEIEELTQQRDLAESRLDHLIRVTGTDPNSLPWRETGDLYEKSSKDGHPASDTYEGDSLNKYGLADMESSKIDFLDENSPRNVLGQYNVPDPSQDIRINPEDSYKDQSVEKTLSIDNNNITEVSEDYSKEEDQNIEVTSSIGNNSTTNSEKSCKEDQNIEKKLCIGNNSITTEETRMDDTYESSKENTQDSQTTVERSPCSSDSEISDSEDICLARSKSCNELTTNASSEKETIADSTSNNGSETGKQDSYIQTIPKSKSEADVQTITQQDSNTPLMNLDEKEIEQKINSLDEQDVSSELPSFDPESLSSHDSGMKTEPKANEFIDSEKDWSMVFEKQRREIIKLWHECNTPLIHRTYFFLLFKGDQSDSVYMEVELRRLSFLKNTPSHATSARALSRERIMLSRKLLKKFSSTQRDDLFKKWGIPLDSRHRRVQLSGLLWTKTNDIDHIKESAEIVAKLVGIVALNQTPKELFGLSFLPGTDQFKTSFYKGTLSFT</sequence>
<dbReference type="Proteomes" id="UP001408789">
    <property type="component" value="Unassembled WGS sequence"/>
</dbReference>
<feature type="domain" description="Kinesin motor" evidence="13">
    <location>
        <begin position="24"/>
        <end position="346"/>
    </location>
</feature>
<dbReference type="PROSITE" id="PS50067">
    <property type="entry name" value="KINESIN_MOTOR_2"/>
    <property type="match status" value="1"/>
</dbReference>
<feature type="compositionally biased region" description="Polar residues" evidence="12">
    <location>
        <begin position="635"/>
        <end position="676"/>
    </location>
</feature>
<accession>A0AAP0CJ94</accession>
<dbReference type="PANTHER" id="PTHR47968">
    <property type="entry name" value="CENTROMERE PROTEIN E"/>
    <property type="match status" value="1"/>
</dbReference>
<dbReference type="SMART" id="SM00129">
    <property type="entry name" value="KISc"/>
    <property type="match status" value="1"/>
</dbReference>
<feature type="binding site" evidence="9">
    <location>
        <begin position="110"/>
        <end position="117"/>
    </location>
    <ligand>
        <name>ATP</name>
        <dbReference type="ChEBI" id="CHEBI:30616"/>
    </ligand>
</feature>
<keyword evidence="3 9" id="KW-0547">Nucleotide-binding</keyword>
<evidence type="ECO:0000256" key="6">
    <source>
        <dbReference type="ARBA" id="ARBA00023175"/>
    </source>
</evidence>
<feature type="compositionally biased region" description="Basic and acidic residues" evidence="12">
    <location>
        <begin position="435"/>
        <end position="449"/>
    </location>
</feature>
<keyword evidence="7" id="KW-0963">Cytoplasm</keyword>
<organism evidence="14 15">
    <name type="scientific">Deinandra increscens subsp. villosa</name>
    <dbReference type="NCBI Taxonomy" id="3103831"/>
    <lineage>
        <taxon>Eukaryota</taxon>
        <taxon>Viridiplantae</taxon>
        <taxon>Streptophyta</taxon>
        <taxon>Embryophyta</taxon>
        <taxon>Tracheophyta</taxon>
        <taxon>Spermatophyta</taxon>
        <taxon>Magnoliopsida</taxon>
        <taxon>eudicotyledons</taxon>
        <taxon>Gunneridae</taxon>
        <taxon>Pentapetalae</taxon>
        <taxon>asterids</taxon>
        <taxon>campanulids</taxon>
        <taxon>Asterales</taxon>
        <taxon>Asteraceae</taxon>
        <taxon>Asteroideae</taxon>
        <taxon>Heliantheae alliance</taxon>
        <taxon>Madieae</taxon>
        <taxon>Madiinae</taxon>
        <taxon>Deinandra</taxon>
    </lineage>
</organism>
<evidence type="ECO:0000313" key="15">
    <source>
        <dbReference type="Proteomes" id="UP001408789"/>
    </source>
</evidence>
<protein>
    <recommendedName>
        <fullName evidence="10">Kinesin-like protein</fullName>
    </recommendedName>
</protein>
<feature type="coiled-coil region" evidence="11">
    <location>
        <begin position="355"/>
        <end position="423"/>
    </location>
</feature>
<dbReference type="PANTHER" id="PTHR47968:SF54">
    <property type="entry name" value="KINESIN-LIKE PROTEIN NACK2"/>
    <property type="match status" value="1"/>
</dbReference>
<evidence type="ECO:0000256" key="12">
    <source>
        <dbReference type="SAM" id="MobiDB-lite"/>
    </source>
</evidence>
<dbReference type="InterPro" id="IPR021881">
    <property type="entry name" value="NACK_C"/>
</dbReference>
<keyword evidence="6 9" id="KW-0505">Motor protein</keyword>
<keyword evidence="2 10" id="KW-0493">Microtubule</keyword>
<dbReference type="Gene3D" id="3.40.850.10">
    <property type="entry name" value="Kinesin motor domain"/>
    <property type="match status" value="1"/>
</dbReference>
<keyword evidence="7" id="KW-0206">Cytoskeleton</keyword>
<dbReference type="GO" id="GO:0003777">
    <property type="term" value="F:microtubule motor activity"/>
    <property type="evidence" value="ECO:0007669"/>
    <property type="project" value="InterPro"/>
</dbReference>
<dbReference type="InterPro" id="IPR019821">
    <property type="entry name" value="Kinesin_motor_CS"/>
</dbReference>
<dbReference type="InterPro" id="IPR001752">
    <property type="entry name" value="Kinesin_motor_dom"/>
</dbReference>
<dbReference type="Pfam" id="PF00225">
    <property type="entry name" value="Kinesin"/>
    <property type="match status" value="1"/>
</dbReference>
<dbReference type="GO" id="GO:0008017">
    <property type="term" value="F:microtubule binding"/>
    <property type="evidence" value="ECO:0007669"/>
    <property type="project" value="InterPro"/>
</dbReference>
<evidence type="ECO:0000256" key="5">
    <source>
        <dbReference type="ARBA" id="ARBA00023054"/>
    </source>
</evidence>
<feature type="region of interest" description="Disordered" evidence="12">
    <location>
        <begin position="574"/>
        <end position="608"/>
    </location>
</feature>
<evidence type="ECO:0000256" key="10">
    <source>
        <dbReference type="RuleBase" id="RU000394"/>
    </source>
</evidence>
<dbReference type="PROSITE" id="PS00411">
    <property type="entry name" value="KINESIN_MOTOR_1"/>
    <property type="match status" value="1"/>
</dbReference>
<evidence type="ECO:0000256" key="9">
    <source>
        <dbReference type="PROSITE-ProRule" id="PRU00283"/>
    </source>
</evidence>
<dbReference type="CDD" id="cd01374">
    <property type="entry name" value="KISc_CENP_E"/>
    <property type="match status" value="1"/>
</dbReference>
<keyword evidence="4 9" id="KW-0067">ATP-binding</keyword>
<comment type="caution">
    <text evidence="14">The sequence shown here is derived from an EMBL/GenBank/DDBJ whole genome shotgun (WGS) entry which is preliminary data.</text>
</comment>
<evidence type="ECO:0000256" key="1">
    <source>
        <dbReference type="ARBA" id="ARBA00007310"/>
    </source>
</evidence>
<feature type="region of interest" description="Disordered" evidence="12">
    <location>
        <begin position="692"/>
        <end position="718"/>
    </location>
</feature>